<dbReference type="SUPFAM" id="SSF52540">
    <property type="entry name" value="P-loop containing nucleoside triphosphate hydrolases"/>
    <property type="match status" value="1"/>
</dbReference>
<organism evidence="1 2">
    <name type="scientific">Novosphingobium mathurense</name>
    <dbReference type="NCBI Taxonomy" id="428990"/>
    <lineage>
        <taxon>Bacteria</taxon>
        <taxon>Pseudomonadati</taxon>
        <taxon>Pseudomonadota</taxon>
        <taxon>Alphaproteobacteria</taxon>
        <taxon>Sphingomonadales</taxon>
        <taxon>Sphingomonadaceae</taxon>
        <taxon>Novosphingobium</taxon>
    </lineage>
</organism>
<accession>A0A1U6ICB7</accession>
<dbReference type="Proteomes" id="UP000190989">
    <property type="component" value="Unassembled WGS sequence"/>
</dbReference>
<dbReference type="AlphaFoldDB" id="A0A1U6ICB7"/>
<dbReference type="EMBL" id="FVZE01000005">
    <property type="protein sequence ID" value="SLK05658.1"/>
    <property type="molecule type" value="Genomic_DNA"/>
</dbReference>
<dbReference type="STRING" id="428990.SAMN06295987_105217"/>
<reference evidence="2" key="1">
    <citation type="submission" date="2017-02" db="EMBL/GenBank/DDBJ databases">
        <authorList>
            <person name="Varghese N."/>
            <person name="Submissions S."/>
        </authorList>
    </citation>
    <scope>NUCLEOTIDE SEQUENCE [LARGE SCALE GENOMIC DNA]</scope>
    <source>
        <strain evidence="2">SM117</strain>
    </source>
</reference>
<gene>
    <name evidence="1" type="ORF">SAMN06295987_105217</name>
</gene>
<name>A0A1U6ICB7_9SPHN</name>
<protein>
    <submittedName>
        <fullName evidence="1">Sulfotransferase family protein</fullName>
    </submittedName>
</protein>
<dbReference type="PANTHER" id="PTHR10704">
    <property type="entry name" value="CARBOHYDRATE SULFOTRANSFERASE"/>
    <property type="match status" value="1"/>
</dbReference>
<evidence type="ECO:0000313" key="2">
    <source>
        <dbReference type="Proteomes" id="UP000190989"/>
    </source>
</evidence>
<sequence length="340" mass="38798">MRQGRKAINSETPILIFGAPRSGTSLLSRLIDAHSRISIPFESHLFNQWLPRLESYGDLSDPARQKRLVSDIVRLGVVRDWSPRPTPEDVARHVTGPGFGAVAHAVMEWAARTAGKPRWGEKTPQHTMLHDEVLSTWPKAQVIMIERDPRAVAMSWKQARFHGNHVLPFAKSWVRHSQALDAVERKLPPHQRIRVSYEALVRDPETELRRLMDFLGEDFEAQQLEFHRKDSSYDTDQRNLKRLKTPVSADSIDRWKSGLSKYEIRLVETICGETMAQRGYDPSPIGAKPVSEARLSFARRVEVPAQRVAGAFKNLKGFVYLSRDLQWTVEQLLSGVFPEL</sequence>
<proteinExistence type="predicted"/>
<evidence type="ECO:0000313" key="1">
    <source>
        <dbReference type="EMBL" id="SLK05658.1"/>
    </source>
</evidence>
<dbReference type="PANTHER" id="PTHR10704:SF44">
    <property type="entry name" value="LD35051P-RELATED"/>
    <property type="match status" value="1"/>
</dbReference>
<dbReference type="Gene3D" id="3.40.50.300">
    <property type="entry name" value="P-loop containing nucleotide triphosphate hydrolases"/>
    <property type="match status" value="1"/>
</dbReference>
<keyword evidence="1" id="KW-0808">Transferase</keyword>
<dbReference type="GO" id="GO:0006044">
    <property type="term" value="P:N-acetylglucosamine metabolic process"/>
    <property type="evidence" value="ECO:0007669"/>
    <property type="project" value="TreeGrafter"/>
</dbReference>
<dbReference type="RefSeq" id="WP_079731129.1">
    <property type="nucleotide sequence ID" value="NZ_FVZE01000005.1"/>
</dbReference>
<keyword evidence="2" id="KW-1185">Reference proteome</keyword>
<dbReference type="InterPro" id="IPR027417">
    <property type="entry name" value="P-loop_NTPase"/>
</dbReference>
<dbReference type="Pfam" id="PF13469">
    <property type="entry name" value="Sulfotransfer_3"/>
    <property type="match status" value="1"/>
</dbReference>
<dbReference type="GO" id="GO:0006790">
    <property type="term" value="P:sulfur compound metabolic process"/>
    <property type="evidence" value="ECO:0007669"/>
    <property type="project" value="TreeGrafter"/>
</dbReference>
<dbReference type="InterPro" id="IPR051135">
    <property type="entry name" value="Gal/GlcNAc/GalNAc_ST"/>
</dbReference>
<dbReference type="GO" id="GO:0001517">
    <property type="term" value="F:N-acetylglucosamine 6-O-sulfotransferase activity"/>
    <property type="evidence" value="ECO:0007669"/>
    <property type="project" value="TreeGrafter"/>
</dbReference>